<dbReference type="InterPro" id="IPR011013">
    <property type="entry name" value="Gal_mutarotase_sf_dom"/>
</dbReference>
<keyword evidence="2 6" id="KW-0378">Hydrolase</keyword>
<evidence type="ECO:0000256" key="1">
    <source>
        <dbReference type="ARBA" id="ARBA00007806"/>
    </source>
</evidence>
<dbReference type="STRING" id="744872.Spica_0739"/>
<dbReference type="EMBL" id="CP002868">
    <property type="protein sequence ID" value="AEJ18893.1"/>
    <property type="molecule type" value="Genomic_DNA"/>
</dbReference>
<organism evidence="10 11">
    <name type="scientific">Gracilinema caldarium (strain ATCC 51460 / DSM 7334 / H1)</name>
    <name type="common">Treponema caldarium</name>
    <dbReference type="NCBI Taxonomy" id="744872"/>
    <lineage>
        <taxon>Bacteria</taxon>
        <taxon>Pseudomonadati</taxon>
        <taxon>Spirochaetota</taxon>
        <taxon>Spirochaetia</taxon>
        <taxon>Spirochaetales</taxon>
        <taxon>Breznakiellaceae</taxon>
        <taxon>Gracilinema</taxon>
    </lineage>
</organism>
<evidence type="ECO:0000259" key="7">
    <source>
        <dbReference type="Pfam" id="PF01055"/>
    </source>
</evidence>
<keyword evidence="3 6" id="KW-0326">Glycosidase</keyword>
<dbReference type="SUPFAM" id="SSF117125">
    <property type="entry name" value="Putative glucosidase YicI, C-terminal domain"/>
    <property type="match status" value="1"/>
</dbReference>
<dbReference type="FunFam" id="3.20.20.80:FF:000053">
    <property type="entry name" value="Alpha-xylosidase YicI"/>
    <property type="match status" value="1"/>
</dbReference>
<dbReference type="GO" id="GO:0061634">
    <property type="term" value="F:alpha-D-xyloside xylohydrolase"/>
    <property type="evidence" value="ECO:0007669"/>
    <property type="project" value="UniProtKB-EC"/>
</dbReference>
<feature type="domain" description="Glycoside hydrolase family 31 N-terminal" evidence="8">
    <location>
        <begin position="60"/>
        <end position="275"/>
    </location>
</feature>
<evidence type="ECO:0000256" key="6">
    <source>
        <dbReference type="RuleBase" id="RU361185"/>
    </source>
</evidence>
<dbReference type="Gene3D" id="3.20.20.80">
    <property type="entry name" value="Glycosidases"/>
    <property type="match status" value="1"/>
</dbReference>
<feature type="domain" description="Glycoside hydrolase family 31 TIM barrel" evidence="7">
    <location>
        <begin position="317"/>
        <end position="631"/>
    </location>
</feature>
<dbReference type="SUPFAM" id="SSF51011">
    <property type="entry name" value="Glycosyl hydrolase domain"/>
    <property type="match status" value="1"/>
</dbReference>
<dbReference type="InterPro" id="IPR000322">
    <property type="entry name" value="Glyco_hydro_31_TIM"/>
</dbReference>
<evidence type="ECO:0000256" key="5">
    <source>
        <dbReference type="ARBA" id="ARBA00066962"/>
    </source>
</evidence>
<protein>
    <recommendedName>
        <fullName evidence="5">alpha-D-xyloside xylohydrolase</fullName>
        <ecNumber evidence="5">3.2.1.177</ecNumber>
    </recommendedName>
</protein>
<dbReference type="GO" id="GO:0030246">
    <property type="term" value="F:carbohydrate binding"/>
    <property type="evidence" value="ECO:0007669"/>
    <property type="project" value="InterPro"/>
</dbReference>
<dbReference type="SUPFAM" id="SSF74650">
    <property type="entry name" value="Galactose mutarotase-like"/>
    <property type="match status" value="1"/>
</dbReference>
<dbReference type="InterPro" id="IPR048395">
    <property type="entry name" value="Glyco_hydro_31_C"/>
</dbReference>
<evidence type="ECO:0000313" key="11">
    <source>
        <dbReference type="Proteomes" id="UP000000503"/>
    </source>
</evidence>
<dbReference type="Pfam" id="PF01055">
    <property type="entry name" value="Glyco_hydro_31_2nd"/>
    <property type="match status" value="1"/>
</dbReference>
<feature type="domain" description="Glycosyl hydrolase family 31 C-terminal" evidence="9">
    <location>
        <begin position="640"/>
        <end position="725"/>
    </location>
</feature>
<gene>
    <name evidence="10" type="ordered locus">Spica_0739</name>
</gene>
<evidence type="ECO:0000313" key="10">
    <source>
        <dbReference type="EMBL" id="AEJ18893.1"/>
    </source>
</evidence>
<evidence type="ECO:0000256" key="3">
    <source>
        <dbReference type="ARBA" id="ARBA00023295"/>
    </source>
</evidence>
<dbReference type="NCBIfam" id="NF007940">
    <property type="entry name" value="PRK10658.1"/>
    <property type="match status" value="1"/>
</dbReference>
<evidence type="ECO:0000256" key="4">
    <source>
        <dbReference type="ARBA" id="ARBA00052064"/>
    </source>
</evidence>
<dbReference type="InterPro" id="IPR025887">
    <property type="entry name" value="Glyco_hydro_31_N_dom"/>
</dbReference>
<dbReference type="EC" id="3.2.1.177" evidence="5"/>
<evidence type="ECO:0000256" key="2">
    <source>
        <dbReference type="ARBA" id="ARBA00022801"/>
    </source>
</evidence>
<name>F8EYU7_GRAC1</name>
<dbReference type="Proteomes" id="UP000000503">
    <property type="component" value="Chromosome"/>
</dbReference>
<reference evidence="11" key="1">
    <citation type="journal article" date="2013" name="Stand. Genomic Sci.">
        <title>Genome sequence of the thermophilic fresh-water bacterium Spirochaeta caldaria type strain (H1(T)), reclassification of Spirochaeta caldaria, Spirochaeta stenostrepta, and Spirochaeta zuelzerae in the genus Treponema as Treponema caldaria comb. nov., Treponema stenostrepta comb. nov., and Treponema zuelzerae comb. nov., and emendation of the genus Treponema.</title>
        <authorList>
            <person name="Abt B."/>
            <person name="Goker M."/>
            <person name="Scheuner C."/>
            <person name="Han C."/>
            <person name="Lu M."/>
            <person name="Misra M."/>
            <person name="Lapidus A."/>
            <person name="Nolan M."/>
            <person name="Lucas S."/>
            <person name="Hammon N."/>
            <person name="Deshpande S."/>
            <person name="Cheng J.F."/>
            <person name="Tapia R."/>
            <person name="Goodwin L.A."/>
            <person name="Pitluck S."/>
            <person name="Liolios K."/>
            <person name="Pagani I."/>
            <person name="Ivanova N."/>
            <person name="Mavromatis K."/>
            <person name="Mikhailova N."/>
            <person name="Huntemann M."/>
            <person name="Pati A."/>
            <person name="Chen A."/>
            <person name="Palaniappan K."/>
            <person name="Land M."/>
            <person name="Hauser L."/>
            <person name="Jeffries C.D."/>
            <person name="Rohde M."/>
            <person name="Spring S."/>
            <person name="Gronow S."/>
            <person name="Detter J.C."/>
            <person name="Bristow J."/>
            <person name="Eisen J.A."/>
            <person name="Markowitz V."/>
            <person name="Hugenholtz P."/>
            <person name="Kyrpides N.C."/>
            <person name="Woyke T."/>
            <person name="Klenk H.P."/>
        </authorList>
    </citation>
    <scope>NUCLEOTIDE SEQUENCE</scope>
    <source>
        <strain evidence="11">ATCC 51460 / DSM 7334 / H1</strain>
    </source>
</reference>
<dbReference type="InterPro" id="IPR013780">
    <property type="entry name" value="Glyco_hydro_b"/>
</dbReference>
<dbReference type="GO" id="GO:0005975">
    <property type="term" value="P:carbohydrate metabolic process"/>
    <property type="evidence" value="ECO:0007669"/>
    <property type="project" value="InterPro"/>
</dbReference>
<dbReference type="SUPFAM" id="SSF51445">
    <property type="entry name" value="(Trans)glycosidases"/>
    <property type="match status" value="1"/>
</dbReference>
<dbReference type="InterPro" id="IPR050985">
    <property type="entry name" value="Alpha-glycosidase_related"/>
</dbReference>
<dbReference type="eggNOG" id="COG1501">
    <property type="taxonomic scope" value="Bacteria"/>
</dbReference>
<dbReference type="CDD" id="cd14752">
    <property type="entry name" value="GH31_N"/>
    <property type="match status" value="1"/>
</dbReference>
<dbReference type="RefSeq" id="WP_013968204.1">
    <property type="nucleotide sequence ID" value="NC_015732.1"/>
</dbReference>
<dbReference type="PANTHER" id="PTHR43053">
    <property type="entry name" value="GLYCOSIDASE FAMILY 31"/>
    <property type="match status" value="1"/>
</dbReference>
<dbReference type="Pfam" id="PF13802">
    <property type="entry name" value="Gal_mutarotas_2"/>
    <property type="match status" value="1"/>
</dbReference>
<dbReference type="Gene3D" id="2.60.40.1760">
    <property type="entry name" value="glycosyl hydrolase (family 31)"/>
    <property type="match status" value="2"/>
</dbReference>
<dbReference type="InterPro" id="IPR017853">
    <property type="entry name" value="GH"/>
</dbReference>
<sequence length="833" mass="94254">MKFTNGYWLLRDNVQASYATVAFDVEEGLDEQGRPSLIIYAPTKQINHRGDTLNGTLLTISYSSPMQDVIRVRVEHFRGTKDRGPHYELYSTGNPEIETINKTNEHEANTQNNGNPYIPQVYWEGTTAADRLLWQGKCMDSTKEEYALNGQAASPRAYFVAGNLSIMVDLQAKGWKAEVLGHSDVITSWDSKSTAYMLVDTKYPYMVDSLRLSPGETIYGLGERFGPLVKNGQTIDIWNEDGGTASEQAYKNIPFCLSNRGYGLFINATNKVSFEIASEKTSRLQFSVPGETIEYYLIYGPTPKEILSKYTLLTGRPALPPPWAFGLWLTTSFTTSYDEKTVQSFIDGMKAREIPLRVFHFDCFWMREYQWIDLQWDNRTFPDPKGMLHRLKQQGLSICVWINPYVAQRSPLFDEAVQHNFLLKKPNGDIWQTDMWQAGMGIIDFTNPAATQWFQEKLSSLIDMGVDCFKTDFGERIPTDVVYFDGSDPIKMHNYYTFLYNKCVFQVLEQKKGNGKAVLFARSATVGSQRFPAHWGGDCESTYEAMAETLRGGLSLALSGFGFWSHDIGGFEGMPPSDLYKRWLAFGLLSPLSRLHGSSSYRVPWLFDEEAVTVAREFTRLKCRLMPYLYQKAVEAHTTGISMLRPMIVEFPEDPNCTYIDLQYMLGDALLVVPISTSSGRVTLYVPAGRWTNRFRNEVIEGPCWIETACTYHELPLLVRPHTILPIGSVDTRPDYSYTEDVEFEVYQLEDNKEAKVIIPDHSGTPAASITIHKNAGIYNISAKGDLHRWSVLLLAVSGEATILSGHGTVEMTERGLRIQVDTHHLVVGVSYN</sequence>
<accession>F8EYU7</accession>
<dbReference type="KEGG" id="scd:Spica_0739"/>
<evidence type="ECO:0000259" key="8">
    <source>
        <dbReference type="Pfam" id="PF13802"/>
    </source>
</evidence>
<dbReference type="Gene3D" id="2.60.40.1180">
    <property type="entry name" value="Golgi alpha-mannosidase II"/>
    <property type="match status" value="2"/>
</dbReference>
<comment type="similarity">
    <text evidence="1 6">Belongs to the glycosyl hydrolase 31 family.</text>
</comment>
<comment type="catalytic activity">
    <reaction evidence="4">
        <text>Hydrolysis of terminal, non-reducing alpha-D-xylose residues with release of alpha-D-xylose.</text>
        <dbReference type="EC" id="3.2.1.177"/>
    </reaction>
</comment>
<evidence type="ECO:0000259" key="9">
    <source>
        <dbReference type="Pfam" id="PF21365"/>
    </source>
</evidence>
<dbReference type="PANTHER" id="PTHR43053:SF4">
    <property type="entry name" value="MYOGENESIS-REGULATING GLYCOSIDASE"/>
    <property type="match status" value="1"/>
</dbReference>
<dbReference type="HOGENOM" id="CLU_000631_10_0_12"/>
<keyword evidence="11" id="KW-1185">Reference proteome</keyword>
<dbReference type="CDD" id="cd06593">
    <property type="entry name" value="GH31_xylosidase_YicI"/>
    <property type="match status" value="1"/>
</dbReference>
<dbReference type="AlphaFoldDB" id="F8EYU7"/>
<dbReference type="Pfam" id="PF21365">
    <property type="entry name" value="Glyco_hydro_31_3rd"/>
    <property type="match status" value="1"/>
</dbReference>
<proteinExistence type="inferred from homology"/>